<dbReference type="CDD" id="cd09317">
    <property type="entry name" value="TDT_Mae1_like"/>
    <property type="match status" value="1"/>
</dbReference>
<feature type="transmembrane region" description="Helical" evidence="5">
    <location>
        <begin position="326"/>
        <end position="344"/>
    </location>
</feature>
<keyword evidence="2 5" id="KW-0812">Transmembrane</keyword>
<reference evidence="6 7" key="1">
    <citation type="submission" date="2019-06" db="EMBL/GenBank/DDBJ databases">
        <title>Genome Sequence of the Brown Rot Fungal Pathogen Monilinia fructicola.</title>
        <authorList>
            <person name="De Miccolis Angelini R.M."/>
            <person name="Landi L."/>
            <person name="Abate D."/>
            <person name="Pollastro S."/>
            <person name="Romanazzi G."/>
            <person name="Faretra F."/>
        </authorList>
    </citation>
    <scope>NUCLEOTIDE SEQUENCE [LARGE SCALE GENOMIC DNA]</scope>
    <source>
        <strain evidence="6 7">Mfrc123</strain>
    </source>
</reference>
<evidence type="ECO:0000256" key="4">
    <source>
        <dbReference type="ARBA" id="ARBA00023136"/>
    </source>
</evidence>
<comment type="subcellular location">
    <subcellularLocation>
        <location evidence="1">Membrane</location>
        <topology evidence="1">Multi-pass membrane protein</topology>
    </subcellularLocation>
</comment>
<dbReference type="OrthoDB" id="2901184at2759"/>
<dbReference type="GO" id="GO:0015140">
    <property type="term" value="F:malate transmembrane transporter activity"/>
    <property type="evidence" value="ECO:0007669"/>
    <property type="project" value="InterPro"/>
</dbReference>
<sequence length="425" mass="47286">MSTQRPNRLSDSSRTYSTNALESQIDHAFKASTEAIDIPGTGNELLNMAQHGEITFWMRVQHFTWAWYTLTMSTGGLALLIANTPHRFNGLTILGDIVFLFDICLFILISAGMLARFILNPHTLSASLQDPAESLFFATFWLSILNILANIHEYGSPHCGPWLPATLRVLFWIYVAITFCVAVFQYSYLFNAKQQTLQTMTPGWILPIFPVMLSGTFASVIGGAQTPEHALPILVAGITFQGLGMFVAIFMYGPYMARLMIHGLPDPNGRPGMFIAVGPPSFTGLALLGMSEHFSNIYPAYTTISGVAHPEIIADVFRLVTVSAAVFLWATAFWFFCVALFSVLRGAKEMSFGLSWYAFVFPNVGFTIVVINIGKAFKSEGILWVGSVMTVLLVAVWLWVFVMHVRAVILKQVLWPKQVEEKREK</sequence>
<dbReference type="InterPro" id="IPR030185">
    <property type="entry name" value="Mae1"/>
</dbReference>
<keyword evidence="7" id="KW-1185">Reference proteome</keyword>
<feature type="transmembrane region" description="Helical" evidence="5">
    <location>
        <begin position="381"/>
        <end position="402"/>
    </location>
</feature>
<keyword evidence="4 5" id="KW-0472">Membrane</keyword>
<proteinExistence type="predicted"/>
<feature type="transmembrane region" description="Helical" evidence="5">
    <location>
        <begin position="131"/>
        <end position="149"/>
    </location>
</feature>
<evidence type="ECO:0000313" key="6">
    <source>
        <dbReference type="EMBL" id="KAA8565445.1"/>
    </source>
</evidence>
<feature type="transmembrane region" description="Helical" evidence="5">
    <location>
        <begin position="65"/>
        <end position="85"/>
    </location>
</feature>
<feature type="transmembrane region" description="Helical" evidence="5">
    <location>
        <begin position="230"/>
        <end position="252"/>
    </location>
</feature>
<accession>A0A5M9JE27</accession>
<feature type="transmembrane region" description="Helical" evidence="5">
    <location>
        <begin position="169"/>
        <end position="191"/>
    </location>
</feature>
<feature type="transmembrane region" description="Helical" evidence="5">
    <location>
        <begin position="203"/>
        <end position="224"/>
    </location>
</feature>
<dbReference type="InterPro" id="IPR038665">
    <property type="entry name" value="Voltage-dep_anion_channel_sf"/>
</dbReference>
<evidence type="ECO:0000256" key="1">
    <source>
        <dbReference type="ARBA" id="ARBA00004141"/>
    </source>
</evidence>
<dbReference type="Gene3D" id="1.50.10.150">
    <property type="entry name" value="Voltage-dependent anion channel"/>
    <property type="match status" value="1"/>
</dbReference>
<organism evidence="6 7">
    <name type="scientific">Monilinia fructicola</name>
    <name type="common">Brown rot fungus</name>
    <name type="synonym">Ciboria fructicola</name>
    <dbReference type="NCBI Taxonomy" id="38448"/>
    <lineage>
        <taxon>Eukaryota</taxon>
        <taxon>Fungi</taxon>
        <taxon>Dikarya</taxon>
        <taxon>Ascomycota</taxon>
        <taxon>Pezizomycotina</taxon>
        <taxon>Leotiomycetes</taxon>
        <taxon>Helotiales</taxon>
        <taxon>Sclerotiniaceae</taxon>
        <taxon>Monilinia</taxon>
    </lineage>
</organism>
<dbReference type="AlphaFoldDB" id="A0A5M9JE27"/>
<comment type="caution">
    <text evidence="6">The sequence shown here is derived from an EMBL/GenBank/DDBJ whole genome shotgun (WGS) entry which is preliminary data.</text>
</comment>
<dbReference type="InterPro" id="IPR004695">
    <property type="entry name" value="SLAC1/Mae1/Ssu1/TehA"/>
</dbReference>
<evidence type="ECO:0000313" key="7">
    <source>
        <dbReference type="Proteomes" id="UP000322873"/>
    </source>
</evidence>
<dbReference type="Pfam" id="PF03595">
    <property type="entry name" value="SLAC1"/>
    <property type="match status" value="1"/>
</dbReference>
<feature type="transmembrane region" description="Helical" evidence="5">
    <location>
        <begin position="356"/>
        <end position="375"/>
    </location>
</feature>
<evidence type="ECO:0000256" key="5">
    <source>
        <dbReference type="SAM" id="Phobius"/>
    </source>
</evidence>
<dbReference type="Proteomes" id="UP000322873">
    <property type="component" value="Unassembled WGS sequence"/>
</dbReference>
<dbReference type="PANTHER" id="PTHR31162:SF0">
    <property type="entry name" value="MALIC ACID TRANSPORT PROTEIN"/>
    <property type="match status" value="1"/>
</dbReference>
<dbReference type="EMBL" id="VICG01000013">
    <property type="protein sequence ID" value="KAA8565445.1"/>
    <property type="molecule type" value="Genomic_DNA"/>
</dbReference>
<dbReference type="PANTHER" id="PTHR31162">
    <property type="entry name" value="MALIC ACID TRANSPORT PROTEIN-RELATED"/>
    <property type="match status" value="1"/>
</dbReference>
<evidence type="ECO:0000256" key="2">
    <source>
        <dbReference type="ARBA" id="ARBA00022692"/>
    </source>
</evidence>
<evidence type="ECO:0000256" key="3">
    <source>
        <dbReference type="ARBA" id="ARBA00022989"/>
    </source>
</evidence>
<protein>
    <recommendedName>
        <fullName evidence="8">C4-dicarboxylate transporter/malic acid transport protein</fullName>
    </recommendedName>
</protein>
<keyword evidence="3 5" id="KW-1133">Transmembrane helix</keyword>
<evidence type="ECO:0008006" key="8">
    <source>
        <dbReference type="Google" id="ProtNLM"/>
    </source>
</evidence>
<name>A0A5M9JE27_MONFR</name>
<feature type="transmembrane region" description="Helical" evidence="5">
    <location>
        <begin position="97"/>
        <end position="119"/>
    </location>
</feature>
<dbReference type="GO" id="GO:0016020">
    <property type="term" value="C:membrane"/>
    <property type="evidence" value="ECO:0007669"/>
    <property type="project" value="UniProtKB-SubCell"/>
</dbReference>
<dbReference type="VEuPathDB" id="FungiDB:MFRU_006g00260"/>
<gene>
    <name evidence="6" type="ORF">EYC84_009305</name>
</gene>